<dbReference type="Pfam" id="PF00657">
    <property type="entry name" value="Lipase_GDSL"/>
    <property type="match status" value="1"/>
</dbReference>
<proteinExistence type="predicted"/>
<reference evidence="2" key="1">
    <citation type="journal article" date="2019" name="Int. J. Syst. Evol. Microbiol.">
        <title>The Global Catalogue of Microorganisms (GCM) 10K type strain sequencing project: providing services to taxonomists for standard genome sequencing and annotation.</title>
        <authorList>
            <consortium name="The Broad Institute Genomics Platform"/>
            <consortium name="The Broad Institute Genome Sequencing Center for Infectious Disease"/>
            <person name="Wu L."/>
            <person name="Ma J."/>
        </authorList>
    </citation>
    <scope>NUCLEOTIDE SEQUENCE [LARGE SCALE GENOMIC DNA]</scope>
    <source>
        <strain evidence="2">JCM 17924</strain>
    </source>
</reference>
<accession>A0ABP8IYC4</accession>
<protein>
    <submittedName>
        <fullName evidence="1">SGNH/GDSL hydrolase family protein</fullName>
    </submittedName>
</protein>
<gene>
    <name evidence="1" type="ORF">GCM10023186_15470</name>
</gene>
<dbReference type="Gene3D" id="3.40.50.1110">
    <property type="entry name" value="SGNH hydrolase"/>
    <property type="match status" value="2"/>
</dbReference>
<dbReference type="InterPro" id="IPR036514">
    <property type="entry name" value="SGNH_hydro_sf"/>
</dbReference>
<dbReference type="Proteomes" id="UP001500454">
    <property type="component" value="Unassembled WGS sequence"/>
</dbReference>
<dbReference type="EMBL" id="BAABHA010000002">
    <property type="protein sequence ID" value="GAA4378689.1"/>
    <property type="molecule type" value="Genomic_DNA"/>
</dbReference>
<name>A0ABP8IYC4_9BACT</name>
<dbReference type="RefSeq" id="WP_345222830.1">
    <property type="nucleotide sequence ID" value="NZ_BAABHA010000002.1"/>
</dbReference>
<keyword evidence="2" id="KW-1185">Reference proteome</keyword>
<keyword evidence="1" id="KW-0378">Hydrolase</keyword>
<comment type="caution">
    <text evidence="1">The sequence shown here is derived from an EMBL/GenBank/DDBJ whole genome shotgun (WGS) entry which is preliminary data.</text>
</comment>
<organism evidence="1 2">
    <name type="scientific">Hymenobacter koreensis</name>
    <dbReference type="NCBI Taxonomy" id="1084523"/>
    <lineage>
        <taxon>Bacteria</taxon>
        <taxon>Pseudomonadati</taxon>
        <taxon>Bacteroidota</taxon>
        <taxon>Cytophagia</taxon>
        <taxon>Cytophagales</taxon>
        <taxon>Hymenobacteraceae</taxon>
        <taxon>Hymenobacter</taxon>
    </lineage>
</organism>
<dbReference type="GO" id="GO:0016787">
    <property type="term" value="F:hydrolase activity"/>
    <property type="evidence" value="ECO:0007669"/>
    <property type="project" value="UniProtKB-KW"/>
</dbReference>
<dbReference type="InterPro" id="IPR001087">
    <property type="entry name" value="GDSL"/>
</dbReference>
<dbReference type="PROSITE" id="PS51257">
    <property type="entry name" value="PROKAR_LIPOPROTEIN"/>
    <property type="match status" value="1"/>
</dbReference>
<evidence type="ECO:0000313" key="1">
    <source>
        <dbReference type="EMBL" id="GAA4378689.1"/>
    </source>
</evidence>
<dbReference type="SUPFAM" id="SSF52266">
    <property type="entry name" value="SGNH hydrolase"/>
    <property type="match status" value="1"/>
</dbReference>
<evidence type="ECO:0000313" key="2">
    <source>
        <dbReference type="Proteomes" id="UP001500454"/>
    </source>
</evidence>
<sequence length="435" mass="45685">MHTLLKKTSPALALLGLALGSCQPDLDAPKADRGSADFTKYVAVGNSLTAGFMDGGLYREGQTSSYPAILAEQFRGVGGGNFVQPLFTADQSNGSGYLSLVSLQAAGPVTANVTTRLALRPGATPTRPLYTKYTDPVNNLGVPGIRMSDIDIVGYGSTQGNPYFERITPDANAAQTYRARVAASAPTFFTYWLGNNDVLGYATSGGLVPVTPPATFEALNSRIIDDLTLNGAKGLVATIPNVANVPFFTTVRVADIKARFKAANPALSLYVQATGPNNTTVVREATDADLLVLTSSSVIGTSTPPNPFPVGAGLSPTQANPLSTQFVLDPQEQNTVNTTTTAYNNALRSKADSKGLAIFDSNAFFAGVAQNGFTTNGVRNTASFISGNLFSLDGVHPTPRGYAVIANEMIRAINEKYGSTIQQVNPNAYRGILIP</sequence>